<dbReference type="Proteomes" id="UP001227964">
    <property type="component" value="Unassembled WGS sequence"/>
</dbReference>
<sequence>MKQAVPLAVLGFMVGAVAGFAWGRKAKSNIGEAVSTDVSGGVVTVQFDSLQAARSGLADEFNSLIDRL</sequence>
<name>A0ABT7IIF6_9GAMM</name>
<dbReference type="EMBL" id="JASSVS010000028">
    <property type="protein sequence ID" value="MDL0433959.1"/>
    <property type="molecule type" value="Genomic_DNA"/>
</dbReference>
<keyword evidence="2" id="KW-1185">Reference proteome</keyword>
<organism evidence="1 2">
    <name type="scientific">Marinobacter azerbaijanicus</name>
    <dbReference type="NCBI Taxonomy" id="3050455"/>
    <lineage>
        <taxon>Bacteria</taxon>
        <taxon>Pseudomonadati</taxon>
        <taxon>Pseudomonadota</taxon>
        <taxon>Gammaproteobacteria</taxon>
        <taxon>Pseudomonadales</taxon>
        <taxon>Marinobacteraceae</taxon>
        <taxon>Marinobacter</taxon>
    </lineage>
</organism>
<accession>A0ABT7IIF6</accession>
<evidence type="ECO:0000313" key="2">
    <source>
        <dbReference type="Proteomes" id="UP001227964"/>
    </source>
</evidence>
<comment type="caution">
    <text evidence="1">The sequence shown here is derived from an EMBL/GenBank/DDBJ whole genome shotgun (WGS) entry which is preliminary data.</text>
</comment>
<proteinExistence type="predicted"/>
<reference evidence="1 2" key="1">
    <citation type="submission" date="2023-06" db="EMBL/GenBank/DDBJ databases">
        <title>Marinobacter azerbaijanicus a moderately halophilic, isolated from Urmia Lake in Azerbaijan region of Iran.</title>
        <authorList>
            <person name="Sanchez-Porro C."/>
            <person name="Aghdam E.M."/>
            <person name="Saheb S.M."/>
            <person name="Tarhriz V."/>
            <person name="Kazemi E."/>
            <person name="Ammozegar M.A."/>
            <person name="Ventosa A."/>
            <person name="Hejazi M.S."/>
        </authorList>
    </citation>
    <scope>NUCLEOTIDE SEQUENCE [LARGE SCALE GENOMIC DNA]</scope>
    <source>
        <strain evidence="1 2">TBZ242</strain>
    </source>
</reference>
<evidence type="ECO:0008006" key="3">
    <source>
        <dbReference type="Google" id="ProtNLM"/>
    </source>
</evidence>
<dbReference type="RefSeq" id="WP_285394033.1">
    <property type="nucleotide sequence ID" value="NZ_JASSVS010000028.1"/>
</dbReference>
<gene>
    <name evidence="1" type="ORF">QPM17_22725</name>
</gene>
<protein>
    <recommendedName>
        <fullName evidence="3">YtxH-like protein</fullName>
    </recommendedName>
</protein>
<evidence type="ECO:0000313" key="1">
    <source>
        <dbReference type="EMBL" id="MDL0433959.1"/>
    </source>
</evidence>